<evidence type="ECO:0000256" key="16">
    <source>
        <dbReference type="PROSITE-ProRule" id="PRU00409"/>
    </source>
</evidence>
<dbReference type="Proteomes" id="UP000247612">
    <property type="component" value="Unassembled WGS sequence"/>
</dbReference>
<dbReference type="InterPro" id="IPR000291">
    <property type="entry name" value="D-Ala_lig_Van_CS"/>
</dbReference>
<reference evidence="18 19" key="1">
    <citation type="submission" date="2018-05" db="EMBL/GenBank/DDBJ databases">
        <title>Genomic Encyclopedia of Type Strains, Phase IV (KMG-IV): sequencing the most valuable type-strain genomes for metagenomic binning, comparative biology and taxonomic classification.</title>
        <authorList>
            <person name="Goeker M."/>
        </authorList>
    </citation>
    <scope>NUCLEOTIDE SEQUENCE [LARGE SCALE GENOMIC DNA]</scope>
    <source>
        <strain evidence="18 19">JC118</strain>
    </source>
</reference>
<comment type="function">
    <text evidence="12">Cell wall formation.</text>
</comment>
<feature type="active site" evidence="13">
    <location>
        <position position="16"/>
    </location>
</feature>
<accession>A0A318KHH0</accession>
<dbReference type="Pfam" id="PF01820">
    <property type="entry name" value="Dala_Dala_lig_N"/>
    <property type="match status" value="1"/>
</dbReference>
<dbReference type="SUPFAM" id="SSF56059">
    <property type="entry name" value="Glutathione synthetase ATP-binding domain-like"/>
    <property type="match status" value="1"/>
</dbReference>
<dbReference type="GO" id="GO:0005524">
    <property type="term" value="F:ATP binding"/>
    <property type="evidence" value="ECO:0007669"/>
    <property type="project" value="UniProtKB-UniRule"/>
</dbReference>
<dbReference type="Pfam" id="PF07478">
    <property type="entry name" value="Dala_Dala_lig_C"/>
    <property type="match status" value="1"/>
</dbReference>
<feature type="active site" evidence="13">
    <location>
        <position position="191"/>
    </location>
</feature>
<feature type="binding site" evidence="14">
    <location>
        <begin position="183"/>
        <end position="185"/>
    </location>
    <ligand>
        <name>ATP</name>
        <dbReference type="ChEBI" id="CHEBI:30616"/>
    </ligand>
</feature>
<keyword evidence="4 15" id="KW-0479">Metal-binding</keyword>
<dbReference type="Gene3D" id="3.40.50.20">
    <property type="match status" value="1"/>
</dbReference>
<dbReference type="Gene3D" id="3.30.1490.20">
    <property type="entry name" value="ATP-grasp fold, A domain"/>
    <property type="match status" value="1"/>
</dbReference>
<dbReference type="PROSITE" id="PS00843">
    <property type="entry name" value="DALA_DALA_LIGASE_1"/>
    <property type="match status" value="1"/>
</dbReference>
<dbReference type="GO" id="GO:0008716">
    <property type="term" value="F:D-alanine-D-alanine ligase activity"/>
    <property type="evidence" value="ECO:0007669"/>
    <property type="project" value="UniProtKB-UniRule"/>
</dbReference>
<organism evidence="18 19">
    <name type="scientific">Dielma fastidiosa</name>
    <dbReference type="NCBI Taxonomy" id="1034346"/>
    <lineage>
        <taxon>Bacteria</taxon>
        <taxon>Bacillati</taxon>
        <taxon>Bacillota</taxon>
        <taxon>Erysipelotrichia</taxon>
        <taxon>Erysipelotrichales</taxon>
        <taxon>Erysipelotrichaceae</taxon>
        <taxon>Dielma</taxon>
    </lineage>
</organism>
<feature type="binding site" evidence="15">
    <location>
        <position position="314"/>
    </location>
    <ligand>
        <name>Mg(2+)</name>
        <dbReference type="ChEBI" id="CHEBI:18420"/>
        <label>2</label>
    </ligand>
</feature>
<feature type="binding site" evidence="15">
    <location>
        <position position="314"/>
    </location>
    <ligand>
        <name>Mg(2+)</name>
        <dbReference type="ChEBI" id="CHEBI:18420"/>
        <label>1</label>
    </ligand>
</feature>
<dbReference type="PIRSF" id="PIRSF039102">
    <property type="entry name" value="Ddl/VanB"/>
    <property type="match status" value="1"/>
</dbReference>
<evidence type="ECO:0000256" key="1">
    <source>
        <dbReference type="ARBA" id="ARBA00001936"/>
    </source>
</evidence>
<dbReference type="EC" id="6.3.2.4" evidence="12"/>
<evidence type="ECO:0000256" key="9">
    <source>
        <dbReference type="ARBA" id="ARBA00022984"/>
    </source>
</evidence>
<keyword evidence="19" id="KW-1185">Reference proteome</keyword>
<dbReference type="PANTHER" id="PTHR23132">
    <property type="entry name" value="D-ALANINE--D-ALANINE LIGASE"/>
    <property type="match status" value="1"/>
</dbReference>
<comment type="caution">
    <text evidence="18">The sequence shown here is derived from an EMBL/GenBank/DDBJ whole genome shotgun (WGS) entry which is preliminary data.</text>
</comment>
<dbReference type="InterPro" id="IPR011127">
    <property type="entry name" value="Dala_Dala_lig_N"/>
</dbReference>
<feature type="binding site" evidence="14">
    <location>
        <begin position="191"/>
        <end position="192"/>
    </location>
    <ligand>
        <name>ATP</name>
        <dbReference type="ChEBI" id="CHEBI:30616"/>
    </ligand>
</feature>
<evidence type="ECO:0000256" key="2">
    <source>
        <dbReference type="ARBA" id="ARBA00010871"/>
    </source>
</evidence>
<dbReference type="EMBL" id="QJKH01000010">
    <property type="protein sequence ID" value="PXX77544.1"/>
    <property type="molecule type" value="Genomic_DNA"/>
</dbReference>
<evidence type="ECO:0000256" key="6">
    <source>
        <dbReference type="ARBA" id="ARBA00022840"/>
    </source>
</evidence>
<dbReference type="FunFam" id="3.30.470.20:FF:000008">
    <property type="entry name" value="D-alanine--D-alanine ligase"/>
    <property type="match status" value="1"/>
</dbReference>
<protein>
    <recommendedName>
        <fullName evidence="12">D-alanine--D-alanine ligase</fullName>
        <ecNumber evidence="12">6.3.2.4</ecNumber>
    </recommendedName>
    <alternativeName>
        <fullName evidence="12">D-Ala-D-Ala ligase</fullName>
    </alternativeName>
    <alternativeName>
        <fullName evidence="12">D-alanylalanine synthetase</fullName>
    </alternativeName>
</protein>
<dbReference type="PROSITE" id="PS50975">
    <property type="entry name" value="ATP_GRASP"/>
    <property type="match status" value="1"/>
</dbReference>
<dbReference type="InterPro" id="IPR013815">
    <property type="entry name" value="ATP_grasp_subdomain_1"/>
</dbReference>
<keyword evidence="12" id="KW-0963">Cytoplasm</keyword>
<dbReference type="PROSITE" id="PS00844">
    <property type="entry name" value="DALA_DALA_LIGASE_2"/>
    <property type="match status" value="1"/>
</dbReference>
<dbReference type="Gene3D" id="3.30.470.20">
    <property type="entry name" value="ATP-grasp fold, B domain"/>
    <property type="match status" value="1"/>
</dbReference>
<comment type="catalytic activity">
    <reaction evidence="12">
        <text>2 D-alanine + ATP = D-alanyl-D-alanine + ADP + phosphate + H(+)</text>
        <dbReference type="Rhea" id="RHEA:11224"/>
        <dbReference type="ChEBI" id="CHEBI:15378"/>
        <dbReference type="ChEBI" id="CHEBI:30616"/>
        <dbReference type="ChEBI" id="CHEBI:43474"/>
        <dbReference type="ChEBI" id="CHEBI:57416"/>
        <dbReference type="ChEBI" id="CHEBI:57822"/>
        <dbReference type="ChEBI" id="CHEBI:456216"/>
        <dbReference type="EC" id="6.3.2.4"/>
    </reaction>
</comment>
<comment type="pathway">
    <text evidence="12">Cell wall biogenesis; peptidoglycan biosynthesis.</text>
</comment>
<dbReference type="AlphaFoldDB" id="A0A318KHH0"/>
<evidence type="ECO:0000256" key="7">
    <source>
        <dbReference type="ARBA" id="ARBA00022842"/>
    </source>
</evidence>
<evidence type="ECO:0000256" key="11">
    <source>
        <dbReference type="ARBA" id="ARBA00023316"/>
    </source>
</evidence>
<dbReference type="HAMAP" id="MF_00047">
    <property type="entry name" value="Dala_Dala_lig"/>
    <property type="match status" value="1"/>
</dbReference>
<dbReference type="NCBIfam" id="NF002528">
    <property type="entry name" value="PRK01966.1-4"/>
    <property type="match status" value="1"/>
</dbReference>
<dbReference type="GO" id="GO:0005829">
    <property type="term" value="C:cytosol"/>
    <property type="evidence" value="ECO:0007669"/>
    <property type="project" value="TreeGrafter"/>
</dbReference>
<name>A0A318KHH0_9FIRM</name>
<comment type="cofactor">
    <cofactor evidence="15">
        <name>Mg(2+)</name>
        <dbReference type="ChEBI" id="CHEBI:18420"/>
    </cofactor>
    <cofactor evidence="15">
        <name>Mn(2+)</name>
        <dbReference type="ChEBI" id="CHEBI:29035"/>
    </cofactor>
    <text evidence="15">Binds 2 magnesium or manganese ions per subunit.</text>
</comment>
<evidence type="ECO:0000256" key="10">
    <source>
        <dbReference type="ARBA" id="ARBA00023211"/>
    </source>
</evidence>
<keyword evidence="8 12" id="KW-0133">Cell shape</keyword>
<feature type="binding site" evidence="14">
    <location>
        <begin position="221"/>
        <end position="228"/>
    </location>
    <ligand>
        <name>ATP</name>
        <dbReference type="ChEBI" id="CHEBI:30616"/>
    </ligand>
</feature>
<dbReference type="NCBIfam" id="NF002378">
    <property type="entry name" value="PRK01372.1"/>
    <property type="match status" value="1"/>
</dbReference>
<evidence type="ECO:0000256" key="8">
    <source>
        <dbReference type="ARBA" id="ARBA00022960"/>
    </source>
</evidence>
<keyword evidence="9 12" id="KW-0573">Peptidoglycan synthesis</keyword>
<dbReference type="InterPro" id="IPR016185">
    <property type="entry name" value="PreATP-grasp_dom_sf"/>
</dbReference>
<dbReference type="OrthoDB" id="9813261at2"/>
<comment type="subcellular location">
    <subcellularLocation>
        <location evidence="12">Cytoplasm</location>
    </subcellularLocation>
</comment>
<comment type="cofactor">
    <cofactor evidence="1">
        <name>Mn(2+)</name>
        <dbReference type="ChEBI" id="CHEBI:29035"/>
    </cofactor>
</comment>
<dbReference type="GO" id="GO:0046872">
    <property type="term" value="F:metal ion binding"/>
    <property type="evidence" value="ECO:0007669"/>
    <property type="project" value="UniProtKB-KW"/>
</dbReference>
<dbReference type="InterPro" id="IPR005905">
    <property type="entry name" value="D_ala_D_ala"/>
</dbReference>
<feature type="active site" evidence="13">
    <location>
        <position position="325"/>
    </location>
</feature>
<feature type="binding site" evidence="14">
    <location>
        <position position="139"/>
    </location>
    <ligand>
        <name>ATP</name>
        <dbReference type="ChEBI" id="CHEBI:30616"/>
    </ligand>
</feature>
<dbReference type="InterPro" id="IPR011095">
    <property type="entry name" value="Dala_Dala_lig_C"/>
</dbReference>
<evidence type="ECO:0000256" key="13">
    <source>
        <dbReference type="PIRSR" id="PIRSR039102-1"/>
    </source>
</evidence>
<dbReference type="GO" id="GO:0071555">
    <property type="term" value="P:cell wall organization"/>
    <property type="evidence" value="ECO:0007669"/>
    <property type="project" value="UniProtKB-KW"/>
</dbReference>
<dbReference type="UniPathway" id="UPA00219"/>
<keyword evidence="11 12" id="KW-0961">Cell wall biogenesis/degradation</keyword>
<evidence type="ECO:0000313" key="19">
    <source>
        <dbReference type="Proteomes" id="UP000247612"/>
    </source>
</evidence>
<dbReference type="PANTHER" id="PTHR23132:SF25">
    <property type="entry name" value="D-ALANINE--D-ALANINE LIGASE A"/>
    <property type="match status" value="1"/>
</dbReference>
<keyword evidence="6 16" id="KW-0067">ATP-binding</keyword>
<dbReference type="SUPFAM" id="SSF52440">
    <property type="entry name" value="PreATP-grasp domain"/>
    <property type="match status" value="1"/>
</dbReference>
<feature type="binding site" evidence="15">
    <location>
        <position position="316"/>
    </location>
    <ligand>
        <name>Mg(2+)</name>
        <dbReference type="ChEBI" id="CHEBI:18420"/>
        <label>2</label>
    </ligand>
</feature>
<dbReference type="RefSeq" id="WP_022937679.1">
    <property type="nucleotide sequence ID" value="NZ_CABKRQ010000003.1"/>
</dbReference>
<dbReference type="NCBIfam" id="TIGR01205">
    <property type="entry name" value="D_ala_D_alaTIGR"/>
    <property type="match status" value="1"/>
</dbReference>
<gene>
    <name evidence="12" type="primary">ddl</name>
    <name evidence="18" type="ORF">DES51_11094</name>
</gene>
<dbReference type="GO" id="GO:0009252">
    <property type="term" value="P:peptidoglycan biosynthetic process"/>
    <property type="evidence" value="ECO:0007669"/>
    <property type="project" value="UniProtKB-UniRule"/>
</dbReference>
<evidence type="ECO:0000256" key="3">
    <source>
        <dbReference type="ARBA" id="ARBA00022598"/>
    </source>
</evidence>
<evidence type="ECO:0000256" key="15">
    <source>
        <dbReference type="PIRSR" id="PIRSR039102-3"/>
    </source>
</evidence>
<comment type="similarity">
    <text evidence="2 12">Belongs to the D-alanine--D-alanine ligase family.</text>
</comment>
<evidence type="ECO:0000256" key="4">
    <source>
        <dbReference type="ARBA" id="ARBA00022723"/>
    </source>
</evidence>
<dbReference type="STRING" id="1034346.GCA_000313565_01372"/>
<evidence type="ECO:0000256" key="5">
    <source>
        <dbReference type="ARBA" id="ARBA00022741"/>
    </source>
</evidence>
<evidence type="ECO:0000313" key="18">
    <source>
        <dbReference type="EMBL" id="PXX77544.1"/>
    </source>
</evidence>
<keyword evidence="10 15" id="KW-0464">Manganese</keyword>
<keyword evidence="5 14" id="KW-0547">Nucleotide-binding</keyword>
<keyword evidence="7 15" id="KW-0460">Magnesium</keyword>
<evidence type="ECO:0000259" key="17">
    <source>
        <dbReference type="PROSITE" id="PS50975"/>
    </source>
</evidence>
<feature type="binding site" evidence="14">
    <location>
        <begin position="313"/>
        <end position="314"/>
    </location>
    <ligand>
        <name>ATP</name>
        <dbReference type="ChEBI" id="CHEBI:30616"/>
    </ligand>
</feature>
<keyword evidence="3 12" id="KW-0436">Ligase</keyword>
<evidence type="ECO:0000256" key="14">
    <source>
        <dbReference type="PIRSR" id="PIRSR039102-2"/>
    </source>
</evidence>
<feature type="domain" description="ATP-grasp" evidence="17">
    <location>
        <begin position="143"/>
        <end position="347"/>
    </location>
</feature>
<proteinExistence type="inferred from homology"/>
<dbReference type="GO" id="GO:0008360">
    <property type="term" value="P:regulation of cell shape"/>
    <property type="evidence" value="ECO:0007669"/>
    <property type="project" value="UniProtKB-KW"/>
</dbReference>
<dbReference type="InterPro" id="IPR011761">
    <property type="entry name" value="ATP-grasp"/>
</dbReference>
<evidence type="ECO:0000256" key="12">
    <source>
        <dbReference type="HAMAP-Rule" id="MF_00047"/>
    </source>
</evidence>
<sequence>MEKIKLAVIFGGKSSEYSVSLHSAESLLAHCDQNKYELILIGITEAGKWLHYPKLDFEAVAHDTWHLDADCREVVLSPSSSRGLLEIDETGFKKLPVDVIFPCLHGPNGEDGTIQGLFELASIPYVGCGPLASACGMDKEFTHILCENAGIACAPYLCVYKDNALDLKAIYNQAFNKLGLPMFIKPANAGSSYGISKINSEEEFIKGMEFAFNYDCKVLVEAAIDGFEIGCAVLGNHELIVGECDEIDTKNSFFDFAAKYALENTQIHCPARISKALSDEAKQIAKKAYRTLNCSGMCRVDMFINSRQKIIFNEVNTIPGFTATSRYPSMMKAAGIGFGELIDRLVQLALEK</sequence>
<feature type="binding site" evidence="15">
    <location>
        <position position="301"/>
    </location>
    <ligand>
        <name>Mg(2+)</name>
        <dbReference type="ChEBI" id="CHEBI:18420"/>
        <label>1</label>
    </ligand>
</feature>